<accession>A0ABU3QBR2</accession>
<keyword evidence="3 6" id="KW-0812">Transmembrane</keyword>
<sequence>MKVGQPTAATIEESPGYGKGGYAVALLTLLYTLTYIDRGLMTLLIEPIKLDLALSDTQLGFLTGIAFGVFHAVVGLPIARWADRGNRVTIASISIGLWALTVLAFLWIQNFVQMVAARIAAAVGEAGGMPPTYSLIGDYFPAPAARLRAMTVYMLAGPLASLISYMGGGWLNDRIGWRATFAVMAIPGLVTMLLVAATLKEPRKAVAVELAAARTQKSSWSVFREIWAARSSRHLTLGIVLLYATGFGLAPWYGAFMVRSHDLSTSVLGIWFGLIFGICGAIGILLGGQVSARFFRDDEAAQIRLTAFVVASIVPCFWVFLLIGNATAALLILIPMTIAGSFFLGPIFSVFQRVVGGEARATSMAIVMLAANLVGMGAFPQIVGIISDLLHPALGEDSLRFAMLGVSMVRLWSAYHFLRAAPYVRSHFNAAASAAGRARLTPDDGASLP</sequence>
<feature type="transmembrane region" description="Helical" evidence="6">
    <location>
        <begin position="20"/>
        <end position="38"/>
    </location>
</feature>
<feature type="transmembrane region" description="Helical" evidence="6">
    <location>
        <begin position="363"/>
        <end position="386"/>
    </location>
</feature>
<dbReference type="SUPFAM" id="SSF103473">
    <property type="entry name" value="MFS general substrate transporter"/>
    <property type="match status" value="1"/>
</dbReference>
<feature type="domain" description="Major facilitator superfamily (MFS) profile" evidence="7">
    <location>
        <begin position="23"/>
        <end position="425"/>
    </location>
</feature>
<dbReference type="PANTHER" id="PTHR23505">
    <property type="entry name" value="SPINSTER"/>
    <property type="match status" value="1"/>
</dbReference>
<reference evidence="8 9" key="1">
    <citation type="submission" date="2023-05" db="EMBL/GenBank/DDBJ databases">
        <authorList>
            <person name="Guo Y."/>
        </authorList>
    </citation>
    <scope>NUCLEOTIDE SEQUENCE [LARGE SCALE GENOMIC DNA]</scope>
    <source>
        <strain evidence="8 9">GR2756</strain>
    </source>
</reference>
<evidence type="ECO:0000256" key="3">
    <source>
        <dbReference type="ARBA" id="ARBA00022692"/>
    </source>
</evidence>
<evidence type="ECO:0000256" key="5">
    <source>
        <dbReference type="ARBA" id="ARBA00023136"/>
    </source>
</evidence>
<feature type="transmembrane region" description="Helical" evidence="6">
    <location>
        <begin position="59"/>
        <end position="82"/>
    </location>
</feature>
<evidence type="ECO:0000256" key="4">
    <source>
        <dbReference type="ARBA" id="ARBA00022989"/>
    </source>
</evidence>
<keyword evidence="4 6" id="KW-1133">Transmembrane helix</keyword>
<dbReference type="InterPro" id="IPR011701">
    <property type="entry name" value="MFS"/>
</dbReference>
<evidence type="ECO:0000313" key="8">
    <source>
        <dbReference type="EMBL" id="MDT9600845.1"/>
    </source>
</evidence>
<gene>
    <name evidence="8" type="ORF">RQX22_17945</name>
</gene>
<feature type="transmembrane region" description="Helical" evidence="6">
    <location>
        <begin position="268"/>
        <end position="291"/>
    </location>
</feature>
<dbReference type="InterPro" id="IPR020846">
    <property type="entry name" value="MFS_dom"/>
</dbReference>
<comment type="caution">
    <text evidence="8">The sequence shown here is derived from an EMBL/GenBank/DDBJ whole genome shotgun (WGS) entry which is preliminary data.</text>
</comment>
<keyword evidence="9" id="KW-1185">Reference proteome</keyword>
<evidence type="ECO:0000313" key="9">
    <source>
        <dbReference type="Proteomes" id="UP001259572"/>
    </source>
</evidence>
<dbReference type="PROSITE" id="PS50850">
    <property type="entry name" value="MFS"/>
    <property type="match status" value="1"/>
</dbReference>
<keyword evidence="2" id="KW-0813">Transport</keyword>
<dbReference type="Proteomes" id="UP001259572">
    <property type="component" value="Unassembled WGS sequence"/>
</dbReference>
<dbReference type="Pfam" id="PF07690">
    <property type="entry name" value="MFS_1"/>
    <property type="match status" value="1"/>
</dbReference>
<feature type="transmembrane region" description="Helical" evidence="6">
    <location>
        <begin position="177"/>
        <end position="199"/>
    </location>
</feature>
<dbReference type="RefSeq" id="WP_315728369.1">
    <property type="nucleotide sequence ID" value="NZ_JAVUPU010000013.1"/>
</dbReference>
<feature type="transmembrane region" description="Helical" evidence="6">
    <location>
        <begin position="398"/>
        <end position="418"/>
    </location>
</feature>
<evidence type="ECO:0000256" key="6">
    <source>
        <dbReference type="SAM" id="Phobius"/>
    </source>
</evidence>
<dbReference type="InterPro" id="IPR036259">
    <property type="entry name" value="MFS_trans_sf"/>
</dbReference>
<evidence type="ECO:0000256" key="2">
    <source>
        <dbReference type="ARBA" id="ARBA00022448"/>
    </source>
</evidence>
<feature type="transmembrane region" description="Helical" evidence="6">
    <location>
        <begin position="88"/>
        <end position="108"/>
    </location>
</feature>
<keyword evidence="5 6" id="KW-0472">Membrane</keyword>
<feature type="transmembrane region" description="Helical" evidence="6">
    <location>
        <begin position="303"/>
        <end position="323"/>
    </location>
</feature>
<feature type="transmembrane region" description="Helical" evidence="6">
    <location>
        <begin position="234"/>
        <end position="256"/>
    </location>
</feature>
<name>A0ABU3QBR2_9SPHN</name>
<feature type="transmembrane region" description="Helical" evidence="6">
    <location>
        <begin position="152"/>
        <end position="171"/>
    </location>
</feature>
<organism evidence="8 9">
    <name type="scientific">Sphingosinicella rhizophila</name>
    <dbReference type="NCBI Taxonomy" id="3050082"/>
    <lineage>
        <taxon>Bacteria</taxon>
        <taxon>Pseudomonadati</taxon>
        <taxon>Pseudomonadota</taxon>
        <taxon>Alphaproteobacteria</taxon>
        <taxon>Sphingomonadales</taxon>
        <taxon>Sphingosinicellaceae</taxon>
        <taxon>Sphingosinicella</taxon>
    </lineage>
</organism>
<dbReference type="InterPro" id="IPR044770">
    <property type="entry name" value="MFS_spinster-like"/>
</dbReference>
<dbReference type="PANTHER" id="PTHR23505:SF79">
    <property type="entry name" value="PROTEIN SPINSTER"/>
    <property type="match status" value="1"/>
</dbReference>
<comment type="subcellular location">
    <subcellularLocation>
        <location evidence="1">Membrane</location>
        <topology evidence="1">Multi-pass membrane protein</topology>
    </subcellularLocation>
</comment>
<feature type="transmembrane region" description="Helical" evidence="6">
    <location>
        <begin position="329"/>
        <end position="351"/>
    </location>
</feature>
<protein>
    <submittedName>
        <fullName evidence="8">MFS transporter</fullName>
    </submittedName>
</protein>
<evidence type="ECO:0000256" key="1">
    <source>
        <dbReference type="ARBA" id="ARBA00004141"/>
    </source>
</evidence>
<dbReference type="Gene3D" id="1.20.1250.20">
    <property type="entry name" value="MFS general substrate transporter like domains"/>
    <property type="match status" value="1"/>
</dbReference>
<proteinExistence type="predicted"/>
<evidence type="ECO:0000259" key="7">
    <source>
        <dbReference type="PROSITE" id="PS50850"/>
    </source>
</evidence>
<dbReference type="EMBL" id="JAVUPU010000013">
    <property type="protein sequence ID" value="MDT9600845.1"/>
    <property type="molecule type" value="Genomic_DNA"/>
</dbReference>